<dbReference type="PANTHER" id="PTHR38456">
    <property type="entry name" value="CYCLIC DI-AMP RECEPTOR A"/>
    <property type="match status" value="1"/>
</dbReference>
<dbReference type="Gene3D" id="3.30.70.120">
    <property type="match status" value="1"/>
</dbReference>
<dbReference type="InterPro" id="IPR011322">
    <property type="entry name" value="N-reg_PII-like_a/b"/>
</dbReference>
<dbReference type="SUPFAM" id="SSF54913">
    <property type="entry name" value="GlnB-like"/>
    <property type="match status" value="1"/>
</dbReference>
<dbReference type="AlphaFoldDB" id="A0A0S7WJD4"/>
<protein>
    <recommendedName>
        <fullName evidence="3">Transcriptional regulator</fullName>
    </recommendedName>
</protein>
<dbReference type="Proteomes" id="UP000051124">
    <property type="component" value="Unassembled WGS sequence"/>
</dbReference>
<evidence type="ECO:0008006" key="3">
    <source>
        <dbReference type="Google" id="ProtNLM"/>
    </source>
</evidence>
<evidence type="ECO:0000313" key="1">
    <source>
        <dbReference type="EMBL" id="KPJ50286.1"/>
    </source>
</evidence>
<dbReference type="InterPro" id="IPR015867">
    <property type="entry name" value="N-reg_PII/ATP_PRibTrfase_C"/>
</dbReference>
<organism evidence="1 2">
    <name type="scientific">candidate division TA06 bacterium DG_26</name>
    <dbReference type="NCBI Taxonomy" id="1703771"/>
    <lineage>
        <taxon>Bacteria</taxon>
        <taxon>Bacteria division TA06</taxon>
    </lineage>
</organism>
<dbReference type="EMBL" id="LIZT01000026">
    <property type="protein sequence ID" value="KPJ50286.1"/>
    <property type="molecule type" value="Genomic_DNA"/>
</dbReference>
<dbReference type="PANTHER" id="PTHR38456:SF1">
    <property type="entry name" value="CYCLIC DI-AMP RECEPTOR A"/>
    <property type="match status" value="1"/>
</dbReference>
<evidence type="ECO:0000313" key="2">
    <source>
        <dbReference type="Proteomes" id="UP000051124"/>
    </source>
</evidence>
<proteinExistence type="predicted"/>
<gene>
    <name evidence="1" type="ORF">AMJ40_03480</name>
</gene>
<reference evidence="1 2" key="1">
    <citation type="journal article" date="2015" name="Microbiome">
        <title>Genomic resolution of linkages in carbon, nitrogen, and sulfur cycling among widespread estuary sediment bacteria.</title>
        <authorList>
            <person name="Baker B.J."/>
            <person name="Lazar C.S."/>
            <person name="Teske A.P."/>
            <person name="Dick G.J."/>
        </authorList>
    </citation>
    <scope>NUCLEOTIDE SEQUENCE [LARGE SCALE GENOMIC DNA]</scope>
    <source>
        <strain evidence="1">DG_26</strain>
    </source>
</reference>
<comment type="caution">
    <text evidence="1">The sequence shown here is derived from an EMBL/GenBank/DDBJ whole genome shotgun (WGS) entry which is preliminary data.</text>
</comment>
<dbReference type="InterPro" id="IPR010375">
    <property type="entry name" value="CdAMP_rec"/>
</dbReference>
<name>A0A0S7WJD4_UNCT6</name>
<sequence>MKLIQAIVHADDAKAVVDALIRKGFGATYTVSTGGFLGLTSVTVISGVDEEKLETALKVIKENVSSRKGLPQHGDKTRPVDVSGAVFVVDVDRFERL</sequence>
<accession>A0A0S7WJD4</accession>
<dbReference type="Pfam" id="PF06153">
    <property type="entry name" value="CdAMP_rec"/>
    <property type="match status" value="1"/>
</dbReference>